<feature type="transmembrane region" description="Helical" evidence="1">
    <location>
        <begin position="276"/>
        <end position="297"/>
    </location>
</feature>
<evidence type="ECO:0000313" key="4">
    <source>
        <dbReference type="Proteomes" id="UP000241818"/>
    </source>
</evidence>
<dbReference type="EMBL" id="KZ679011">
    <property type="protein sequence ID" value="PSS18271.1"/>
    <property type="molecule type" value="Genomic_DNA"/>
</dbReference>
<dbReference type="Pfam" id="PF14342">
    <property type="entry name" value="DUF4396"/>
    <property type="match status" value="1"/>
</dbReference>
<organism evidence="3 4">
    <name type="scientific">Amorphotheca resinae ATCC 22711</name>
    <dbReference type="NCBI Taxonomy" id="857342"/>
    <lineage>
        <taxon>Eukaryota</taxon>
        <taxon>Fungi</taxon>
        <taxon>Dikarya</taxon>
        <taxon>Ascomycota</taxon>
        <taxon>Pezizomycotina</taxon>
        <taxon>Leotiomycetes</taxon>
        <taxon>Helotiales</taxon>
        <taxon>Amorphothecaceae</taxon>
        <taxon>Amorphotheca</taxon>
    </lineage>
</organism>
<sequence length="341" mass="38154">MEDDVALIFTLITSTPFQYPSPVGGTPITLSPSHHFNQARIPVPKTNYTDKMEALYLPSMSYTPPYPVSVVSWVSIAIASLASLWLTFDIVYRRGWRTMMAIMIPVYVINALYLWPITVWTYLEYGRPSMPVKKNVQDGAAASEHDPLLHQHSTDTVHHSGMHGTENANAYAGHNMGNSGGAHQRHREMSADRPIFATITIATCHCGAGCVLGDIVGEWLVYRTGVTIGGSMLYAAFIIDFVLALLFGIVFQYFSIAPMAGDYGWKTIVRSIKADFLSLTFFEVGLFGWMAIFDLLIFDQKLGMNTATYWFMMQIGMFFGHWTGFPINWWLVTRGIKEACA</sequence>
<protein>
    <recommendedName>
        <fullName evidence="2">DUF4396 domain-containing protein</fullName>
    </recommendedName>
</protein>
<evidence type="ECO:0000256" key="1">
    <source>
        <dbReference type="SAM" id="Phobius"/>
    </source>
</evidence>
<feature type="transmembrane region" description="Helical" evidence="1">
    <location>
        <begin position="66"/>
        <end position="88"/>
    </location>
</feature>
<evidence type="ECO:0000313" key="3">
    <source>
        <dbReference type="EMBL" id="PSS18271.1"/>
    </source>
</evidence>
<name>A0A2T3B140_AMORE</name>
<dbReference type="Proteomes" id="UP000241818">
    <property type="component" value="Unassembled WGS sequence"/>
</dbReference>
<dbReference type="InParanoid" id="A0A2T3B140"/>
<feature type="domain" description="DUF4396" evidence="2">
    <location>
        <begin position="198"/>
        <end position="337"/>
    </location>
</feature>
<keyword evidence="4" id="KW-1185">Reference proteome</keyword>
<feature type="transmembrane region" description="Helical" evidence="1">
    <location>
        <begin position="195"/>
        <end position="221"/>
    </location>
</feature>
<proteinExistence type="predicted"/>
<keyword evidence="1" id="KW-1133">Transmembrane helix</keyword>
<accession>A0A2T3B140</accession>
<evidence type="ECO:0000259" key="2">
    <source>
        <dbReference type="Pfam" id="PF14342"/>
    </source>
</evidence>
<keyword evidence="1" id="KW-0812">Transmembrane</keyword>
<reference evidence="3 4" key="1">
    <citation type="journal article" date="2018" name="New Phytol.">
        <title>Comparative genomics and transcriptomics depict ericoid mycorrhizal fungi as versatile saprotrophs and plant mutualists.</title>
        <authorList>
            <person name="Martino E."/>
            <person name="Morin E."/>
            <person name="Grelet G.A."/>
            <person name="Kuo A."/>
            <person name="Kohler A."/>
            <person name="Daghino S."/>
            <person name="Barry K.W."/>
            <person name="Cichocki N."/>
            <person name="Clum A."/>
            <person name="Dockter R.B."/>
            <person name="Hainaut M."/>
            <person name="Kuo R.C."/>
            <person name="LaButti K."/>
            <person name="Lindahl B.D."/>
            <person name="Lindquist E.A."/>
            <person name="Lipzen A."/>
            <person name="Khouja H.R."/>
            <person name="Magnuson J."/>
            <person name="Murat C."/>
            <person name="Ohm R.A."/>
            <person name="Singer S.W."/>
            <person name="Spatafora J.W."/>
            <person name="Wang M."/>
            <person name="Veneault-Fourrey C."/>
            <person name="Henrissat B."/>
            <person name="Grigoriev I.V."/>
            <person name="Martin F.M."/>
            <person name="Perotto S."/>
        </authorList>
    </citation>
    <scope>NUCLEOTIDE SEQUENCE [LARGE SCALE GENOMIC DNA]</scope>
    <source>
        <strain evidence="3 4">ATCC 22711</strain>
    </source>
</reference>
<feature type="transmembrane region" description="Helical" evidence="1">
    <location>
        <begin position="309"/>
        <end position="331"/>
    </location>
</feature>
<dbReference type="InterPro" id="IPR025509">
    <property type="entry name" value="DUF4396"/>
</dbReference>
<dbReference type="GeneID" id="36576811"/>
<dbReference type="OrthoDB" id="5398702at2759"/>
<keyword evidence="1" id="KW-0472">Membrane</keyword>
<dbReference type="STRING" id="857342.A0A2T3B140"/>
<feature type="transmembrane region" description="Helical" evidence="1">
    <location>
        <begin position="100"/>
        <end position="123"/>
    </location>
</feature>
<dbReference type="RefSeq" id="XP_024720623.1">
    <property type="nucleotide sequence ID" value="XM_024868730.1"/>
</dbReference>
<gene>
    <name evidence="3" type="ORF">M430DRAFT_58510</name>
</gene>
<dbReference type="AlphaFoldDB" id="A0A2T3B140"/>
<feature type="transmembrane region" description="Helical" evidence="1">
    <location>
        <begin position="233"/>
        <end position="256"/>
    </location>
</feature>